<dbReference type="AlphaFoldDB" id="A0A0J7JTR1"/>
<feature type="non-terminal residue" evidence="7">
    <location>
        <position position="114"/>
    </location>
</feature>
<organism evidence="7 8">
    <name type="scientific">Lasius niger</name>
    <name type="common">Black garden ant</name>
    <dbReference type="NCBI Taxonomy" id="67767"/>
    <lineage>
        <taxon>Eukaryota</taxon>
        <taxon>Metazoa</taxon>
        <taxon>Ecdysozoa</taxon>
        <taxon>Arthropoda</taxon>
        <taxon>Hexapoda</taxon>
        <taxon>Insecta</taxon>
        <taxon>Pterygota</taxon>
        <taxon>Neoptera</taxon>
        <taxon>Endopterygota</taxon>
        <taxon>Hymenoptera</taxon>
        <taxon>Apocrita</taxon>
        <taxon>Aculeata</taxon>
        <taxon>Formicoidea</taxon>
        <taxon>Formicidae</taxon>
        <taxon>Formicinae</taxon>
        <taxon>Lasius</taxon>
        <taxon>Lasius</taxon>
    </lineage>
</organism>
<dbReference type="OrthoDB" id="5423111at2759"/>
<feature type="transmembrane region" description="Helical" evidence="5">
    <location>
        <begin position="43"/>
        <end position="63"/>
    </location>
</feature>
<comment type="caution">
    <text evidence="7">The sequence shown here is derived from an EMBL/GenBank/DDBJ whole genome shotgun (WGS) entry which is preliminary data.</text>
</comment>
<dbReference type="GO" id="GO:0072659">
    <property type="term" value="P:protein localization to plasma membrane"/>
    <property type="evidence" value="ECO:0007669"/>
    <property type="project" value="TreeGrafter"/>
</dbReference>
<sequence length="114" mass="12071">MPRGIASPMPAGSAMAAINFTMFVAALSWLVCLYAIVASFVPGLGVAMVLLPLDVAAVVFTFIDAIVLAAKLRAVNCSNIGARNLPSSWVGFGSADDEKRCREIQASTAFMWFL</sequence>
<dbReference type="InterPro" id="IPR008253">
    <property type="entry name" value="Marvel"/>
</dbReference>
<dbReference type="EMBL" id="LBMM01035742">
    <property type="protein sequence ID" value="KMQ81409.1"/>
    <property type="molecule type" value="Genomic_DNA"/>
</dbReference>
<reference evidence="7 8" key="1">
    <citation type="submission" date="2015-04" db="EMBL/GenBank/DDBJ databases">
        <title>Lasius niger genome sequencing.</title>
        <authorList>
            <person name="Konorov E.A."/>
            <person name="Nikitin M.A."/>
            <person name="Kirill M.V."/>
            <person name="Chang P."/>
        </authorList>
    </citation>
    <scope>NUCLEOTIDE SEQUENCE [LARGE SCALE GENOMIC DNA]</scope>
    <source>
        <tissue evidence="7">Whole</tissue>
    </source>
</reference>
<keyword evidence="2 5" id="KW-0812">Transmembrane</keyword>
<dbReference type="PANTHER" id="PTHR28165">
    <property type="entry name" value="NON-CLASSICAL EXPORT PROTEIN 2-RELATED"/>
    <property type="match status" value="1"/>
</dbReference>
<dbReference type="PaxDb" id="67767-A0A0J7JTR1"/>
<name>A0A0J7JTR1_LASNI</name>
<evidence type="ECO:0000256" key="3">
    <source>
        <dbReference type="ARBA" id="ARBA00022989"/>
    </source>
</evidence>
<dbReference type="STRING" id="67767.A0A0J7JTR1"/>
<feature type="transmembrane region" description="Helical" evidence="5">
    <location>
        <begin position="12"/>
        <end position="37"/>
    </location>
</feature>
<evidence type="ECO:0000256" key="2">
    <source>
        <dbReference type="ARBA" id="ARBA00022692"/>
    </source>
</evidence>
<evidence type="ECO:0000259" key="6">
    <source>
        <dbReference type="Pfam" id="PF01284"/>
    </source>
</evidence>
<evidence type="ECO:0000313" key="8">
    <source>
        <dbReference type="Proteomes" id="UP000036403"/>
    </source>
</evidence>
<dbReference type="InterPro" id="IPR052649">
    <property type="entry name" value="NCE102-like"/>
</dbReference>
<evidence type="ECO:0000256" key="1">
    <source>
        <dbReference type="ARBA" id="ARBA00004141"/>
    </source>
</evidence>
<dbReference type="GO" id="GO:0032126">
    <property type="term" value="C:eisosome"/>
    <property type="evidence" value="ECO:0007669"/>
    <property type="project" value="TreeGrafter"/>
</dbReference>
<keyword evidence="3 5" id="KW-1133">Transmembrane helix</keyword>
<evidence type="ECO:0000256" key="4">
    <source>
        <dbReference type="ARBA" id="ARBA00023136"/>
    </source>
</evidence>
<feature type="domain" description="MARVEL" evidence="6">
    <location>
        <begin position="11"/>
        <end position="113"/>
    </location>
</feature>
<dbReference type="GO" id="GO:0005886">
    <property type="term" value="C:plasma membrane"/>
    <property type="evidence" value="ECO:0007669"/>
    <property type="project" value="TreeGrafter"/>
</dbReference>
<gene>
    <name evidence="7" type="ORF">RF55_26408</name>
</gene>
<evidence type="ECO:0000256" key="5">
    <source>
        <dbReference type="SAM" id="Phobius"/>
    </source>
</evidence>
<dbReference type="GO" id="GO:0070941">
    <property type="term" value="P:eisosome assembly"/>
    <property type="evidence" value="ECO:0007669"/>
    <property type="project" value="TreeGrafter"/>
</dbReference>
<dbReference type="PANTHER" id="PTHR28165:SF1">
    <property type="entry name" value="NON-CLASSICAL EXPORT PROTEIN 2-RELATED"/>
    <property type="match status" value="1"/>
</dbReference>
<comment type="subcellular location">
    <subcellularLocation>
        <location evidence="1">Membrane</location>
        <topology evidence="1">Multi-pass membrane protein</topology>
    </subcellularLocation>
</comment>
<keyword evidence="4 5" id="KW-0472">Membrane</keyword>
<dbReference type="Pfam" id="PF01284">
    <property type="entry name" value="MARVEL"/>
    <property type="match status" value="1"/>
</dbReference>
<dbReference type="Proteomes" id="UP000036403">
    <property type="component" value="Unassembled WGS sequence"/>
</dbReference>
<protein>
    <submittedName>
        <fullName evidence="7">Non-classical export protein</fullName>
    </submittedName>
</protein>
<evidence type="ECO:0000313" key="7">
    <source>
        <dbReference type="EMBL" id="KMQ81409.1"/>
    </source>
</evidence>
<keyword evidence="8" id="KW-1185">Reference proteome</keyword>
<accession>A0A0J7JTR1</accession>
<proteinExistence type="predicted"/>